<feature type="domain" description="Leucine-rich repeat-containing protein 37 N-terminal" evidence="7">
    <location>
        <begin position="899"/>
        <end position="949"/>
    </location>
</feature>
<feature type="compositionally biased region" description="Polar residues" evidence="3">
    <location>
        <begin position="916"/>
        <end position="927"/>
    </location>
</feature>
<keyword evidence="4" id="KW-1133">Transmembrane helix</keyword>
<dbReference type="Pfam" id="PF15779">
    <property type="entry name" value="LRRC37"/>
    <property type="match status" value="7"/>
</dbReference>
<evidence type="ECO:0000256" key="1">
    <source>
        <dbReference type="ARBA" id="ARBA00022614"/>
    </source>
</evidence>
<dbReference type="InterPro" id="IPR029423">
    <property type="entry name" value="LRRC37AB_C"/>
</dbReference>
<keyword evidence="2" id="KW-0677">Repeat</keyword>
<feature type="domain" description="Leucine-rich repeat-containing protein 37 N-terminal" evidence="7">
    <location>
        <begin position="950"/>
        <end position="1005"/>
    </location>
</feature>
<proteinExistence type="predicted"/>
<feature type="region of interest" description="Disordered" evidence="3">
    <location>
        <begin position="2091"/>
        <end position="2116"/>
    </location>
</feature>
<dbReference type="PANTHER" id="PTHR23045">
    <property type="entry name" value="LEUCINE-RICH REPEAT-CONTAINING PROTEIN 37A"/>
    <property type="match status" value="1"/>
</dbReference>
<feature type="chain" id="PRO_5036355021" evidence="5">
    <location>
        <begin position="28"/>
        <end position="2147"/>
    </location>
</feature>
<name>A0A480VF63_PIG</name>
<feature type="domain" description="Leucine-rich repeat-containing protein 37 N-terminal" evidence="7">
    <location>
        <begin position="719"/>
        <end position="769"/>
    </location>
</feature>
<feature type="compositionally biased region" description="Basic and acidic residues" evidence="3">
    <location>
        <begin position="1016"/>
        <end position="1029"/>
    </location>
</feature>
<dbReference type="InterPro" id="IPR032754">
    <property type="entry name" value="LRRC37_N"/>
</dbReference>
<sequence>MSRVYLCFPWLLLSWQPWWLLVQVAQASDWVLDHVPLTSDPRGLTEPWLSHSSERSPELPPVLPPGAEPGGFDYLPAFSPDEMFAPPNPALAETLVPDPAWDSVGELPAGPDHFSVEPQDLNARLTPHPNLPEVPQVLGWGQNQDLVLPLLKSKTEGIDPDQAEDHQVFEILVPPLGSKSSKPTRLIVSPTNLKKDLFRHRQLAKVVVGNRGQSEKSQQLEELEDDYLDPSTNVFYPEDNLPTAFVESQAQPPEPTGEVESSAQKEAPAQHPQPTEEVESPLLEQEPLFQPSEAPEEVEEALAEASETMKEAGVQPSVHFRVNETQQSDLHNITGAPLDLALTITPEVTKEFEPAPVQQEALPQPPVLESPSQPPERPEEVQLASPAHAPGFPTQDVLQKPASEEPEAPHHPPHPVHSLLPTVTLQPLDLGLTITPEPTKETESTPVQQEALAQPVEPPEEVELSPTQQETSEKPPEPPEEVEPLSEPEQPAPPSELPGEDEHFPTQQQSPAQLSESLEQAETPPTEEETPALSAEEVEPSATLQEQAAQPPEPASGEAESPPPQQEQPAQPVEHHEVTVSPPSHHHAQHSNLPSVTANPVDPALVLTLEPIKEVETSPVQQEAPAQTLGPPGGVELPSVQEEAPAQSPVPLGEPAVSPEPPKEVEPSPTQQELQAQPSEPPEKAEPFLVPQGTLPEVLQSHEDVESPTQQETLEPLEETEPSPAQQEAQSQPPEPPKEVEAQTPVHSEMTVPTLGQDQAQPSVTVKPPEAIAADGSTLQQTTAPPTYLEATLPRPEQLQAQHPYLTEFTVQPLDLELTLRAEPTKEDEPSTAMQETPAQSLEPPKEVVAQPPLYQSVTNAAPGPDQAPYPTSSTIPVQPFDVVLTVTPEPTTEVEHSAAPPPNPPEAMLPRPEQVQAQDSTLTEVTVQPLDLELTIRAEPTKENEPSPPMQETLTQPPVSQSQTVLTPNQGQAEHPPSASVTAEPVHQEPTVTPEPTTEAEHSTGLQQAAAPPLEHPEAIPPRPDRTRVTVQPVDVELTLTPGSSVEAEPSPTGQEPPPQPPEPLPQEATVPNPSKDQGQGPTTTLRPPAEAGPSTVLQETTSPLPGYPAGTLPYPGLTRHTAPPVSITSQPGSTETILPSTQSSVVHSAKYAPEKEQSEQNAIDICELCTCRNETLSCTGLSPNQRLRSVPVLGPNSYNHTFTVLDFQGNSISYIDGNTWKGFRWVEKLILRDNALTELHKDSFEGLLSLRYLDLSCNKIQSIERRTFESLPFLQYVNLGCNLITEVSFGTFQAWHGMQFLHKLVLSRNPLTTVEDSYLYKLPALRYLDLGTTQVSLTTVESILMMTLELEKLILPSHMACCLCQFKSNIEVVCKTVKLHCDRCLKNSTRCDKETSLGDVEGSFMKVLQARKKNTSTELMIEPERPSSDKSGVSLSSFMNEQLDFSDESDVISALNYILPYFSEGNLEDVESTLLPFIQLLFSNVAEADIPPGHLKTHTGNPPVNPESGTSGYTNKLRQLRFLENLLDAEIQEKIDEVMKKEKTAMLIYSNILSPKLRRQILRKKLETARTQAESLEEIESVDKRPLKVNRVLKGPRGIKKRHFRAMRRQSIRRKETAQPFVETTTKGSKLGGPSARELEQLWVVQRPRKRVADSLQKEPSFGREHKAEVSSFLKQYSRGRPAASIHPKAPATVKKTSEDLSDTLFVLVDANARVKNRKASETISYPRKIDSFHPSHSPVLHRTPEPQNRQAFRDKGSSYRLLLALRPLSSAVRSLINSPSQEASSPSGELTLQEQPSPESFSPSEPSTEHIISEKDTPQVVFEELPTSGTTTLSGPIPGPTAQGTLPTEYSATTADNVMPTGQHTSAIQWEHHNVGTDVASTPTSFISPGVSSPGSQFEAQLNQQLQSLIPNNDVRRLISHVIRTLKMDCSEPQVQLACAKLISRTGLLMKLLSEQQEAKVSKAEWDTDQWKTENYINENTEAQGEQKESSELPKEVPGYGYNNKLILAISVTVVVMLLIVIFCLIEVCSRKRALREGKVGRKRGFFGFLLRKRRSGESESEREGFFWRRRPLWLQDMYRPLNATRKKNMAQKLHDKESSDEEEVLHAGAGEVSEAPADAVLTIESDVEDLGEESDAAPEVPPE</sequence>
<feature type="compositionally biased region" description="Low complexity" evidence="3">
    <location>
        <begin position="1797"/>
        <end position="1809"/>
    </location>
</feature>
<feature type="region of interest" description="Disordered" evidence="3">
    <location>
        <begin position="1779"/>
        <end position="1822"/>
    </location>
</feature>
<dbReference type="InterPro" id="IPR003591">
    <property type="entry name" value="Leu-rich_rpt_typical-subtyp"/>
</dbReference>
<dbReference type="Pfam" id="PF14914">
    <property type="entry name" value="LRRC37AB_C"/>
    <property type="match status" value="1"/>
</dbReference>
<feature type="domain" description="Leucine-rich repeat-containing protein 37 N-terminal" evidence="7">
    <location>
        <begin position="827"/>
        <end position="898"/>
    </location>
</feature>
<accession>A0A480VF63</accession>
<evidence type="ECO:0000259" key="6">
    <source>
        <dbReference type="Pfam" id="PF14914"/>
    </source>
</evidence>
<protein>
    <submittedName>
        <fullName evidence="8">Leucine-rich repeat-containing protein 37A</fullName>
    </submittedName>
</protein>
<feature type="domain" description="Leucine-rich repeat-containing protein 37 N-terminal" evidence="7">
    <location>
        <begin position="1028"/>
        <end position="1053"/>
    </location>
</feature>
<feature type="compositionally biased region" description="Low complexity" evidence="3">
    <location>
        <begin position="545"/>
        <end position="560"/>
    </location>
</feature>
<keyword evidence="5" id="KW-0732">Signal</keyword>
<keyword evidence="1" id="KW-0433">Leucine-rich repeat</keyword>
<evidence type="ECO:0000256" key="5">
    <source>
        <dbReference type="SAM" id="SignalP"/>
    </source>
</evidence>
<feature type="region of interest" description="Disordered" evidence="3">
    <location>
        <begin position="820"/>
        <end position="1143"/>
    </location>
</feature>
<dbReference type="EMBL" id="DQIR01227407">
    <property type="protein sequence ID" value="HDB82884.1"/>
    <property type="molecule type" value="Transcribed_RNA"/>
</dbReference>
<dbReference type="InterPro" id="IPR015753">
    <property type="entry name" value="LRRC37"/>
</dbReference>
<feature type="compositionally biased region" description="Low complexity" evidence="3">
    <location>
        <begin position="722"/>
        <end position="732"/>
    </location>
</feature>
<organism evidence="8">
    <name type="scientific">Sus scrofa</name>
    <name type="common">Pig</name>
    <dbReference type="NCBI Taxonomy" id="9823"/>
    <lineage>
        <taxon>Eukaryota</taxon>
        <taxon>Metazoa</taxon>
        <taxon>Chordata</taxon>
        <taxon>Craniata</taxon>
        <taxon>Vertebrata</taxon>
        <taxon>Euteleostomi</taxon>
        <taxon>Mammalia</taxon>
        <taxon>Eutheria</taxon>
        <taxon>Laurasiatheria</taxon>
        <taxon>Artiodactyla</taxon>
        <taxon>Suina</taxon>
        <taxon>Suidae</taxon>
        <taxon>Sus</taxon>
    </lineage>
</organism>
<feature type="compositionally biased region" description="Pro residues" evidence="3">
    <location>
        <begin position="363"/>
        <end position="375"/>
    </location>
</feature>
<dbReference type="SMART" id="SM00369">
    <property type="entry name" value="LRR_TYP"/>
    <property type="match status" value="4"/>
</dbReference>
<feature type="compositionally biased region" description="Low complexity" evidence="3">
    <location>
        <begin position="985"/>
        <end position="998"/>
    </location>
</feature>
<feature type="transmembrane region" description="Helical" evidence="4">
    <location>
        <begin position="2009"/>
        <end position="2029"/>
    </location>
</feature>
<feature type="compositionally biased region" description="Polar residues" evidence="3">
    <location>
        <begin position="1071"/>
        <end position="1087"/>
    </location>
</feature>
<evidence type="ECO:0000256" key="2">
    <source>
        <dbReference type="ARBA" id="ARBA00022737"/>
    </source>
</evidence>
<feature type="signal peptide" evidence="5">
    <location>
        <begin position="1"/>
        <end position="27"/>
    </location>
</feature>
<feature type="compositionally biased region" description="Pro residues" evidence="3">
    <location>
        <begin position="1056"/>
        <end position="1066"/>
    </location>
</feature>
<feature type="region of interest" description="Disordered" evidence="3">
    <location>
        <begin position="1730"/>
        <end position="1755"/>
    </location>
</feature>
<feature type="compositionally biased region" description="Low complexity" evidence="3">
    <location>
        <begin position="444"/>
        <end position="455"/>
    </location>
</feature>
<dbReference type="Pfam" id="PF13855">
    <property type="entry name" value="LRR_8"/>
    <property type="match status" value="1"/>
</dbReference>
<feature type="region of interest" description="Disordered" evidence="3">
    <location>
        <begin position="353"/>
        <end position="764"/>
    </location>
</feature>
<keyword evidence="4" id="KW-0472">Membrane</keyword>
<evidence type="ECO:0000313" key="8">
    <source>
        <dbReference type="EMBL" id="HDB82884.1"/>
    </source>
</evidence>
<feature type="compositionally biased region" description="Low complexity" evidence="3">
    <location>
        <begin position="883"/>
        <end position="892"/>
    </location>
</feature>
<feature type="compositionally biased region" description="Basic and acidic residues" evidence="3">
    <location>
        <begin position="820"/>
        <end position="829"/>
    </location>
</feature>
<feature type="domain" description="Leucine-rich repeat-containing protein 37 N-terminal" evidence="7">
    <location>
        <begin position="537"/>
        <end position="619"/>
    </location>
</feature>
<evidence type="ECO:0000256" key="4">
    <source>
        <dbReference type="SAM" id="Phobius"/>
    </source>
</evidence>
<feature type="compositionally biased region" description="Polar residues" evidence="3">
    <location>
        <begin position="951"/>
        <end position="973"/>
    </location>
</feature>
<reference evidence="8" key="1">
    <citation type="journal article" date="2019" name="PeerJ">
        <title>Genes of the pig, Sus scrofa, reconstructed with EvidentialGene.</title>
        <authorList>
            <person name="Gilbert D.G."/>
        </authorList>
    </citation>
    <scope>NUCLEOTIDE SEQUENCE</scope>
</reference>
<feature type="compositionally biased region" description="Polar residues" evidence="3">
    <location>
        <begin position="1128"/>
        <end position="1143"/>
    </location>
</feature>
<feature type="compositionally biased region" description="Polar residues" evidence="3">
    <location>
        <begin position="1779"/>
        <end position="1796"/>
    </location>
</feature>
<dbReference type="SUPFAM" id="SSF52058">
    <property type="entry name" value="L domain-like"/>
    <property type="match status" value="1"/>
</dbReference>
<dbReference type="PANTHER" id="PTHR23045:SF9">
    <property type="entry name" value="LEUCINE RICH REPEAT CONTAINING 37A-RELATED"/>
    <property type="match status" value="1"/>
</dbReference>
<dbReference type="InterPro" id="IPR032675">
    <property type="entry name" value="LRR_dom_sf"/>
</dbReference>
<feature type="region of interest" description="Disordered" evidence="3">
    <location>
        <begin position="209"/>
        <end position="315"/>
    </location>
</feature>
<feature type="compositionally biased region" description="Polar residues" evidence="3">
    <location>
        <begin position="754"/>
        <end position="764"/>
    </location>
</feature>
<feature type="domain" description="LRRC37A/B like protein 1 C-terminal" evidence="6">
    <location>
        <begin position="1896"/>
        <end position="2038"/>
    </location>
</feature>
<evidence type="ECO:0000259" key="7">
    <source>
        <dbReference type="Pfam" id="PF15779"/>
    </source>
</evidence>
<dbReference type="EMBL" id="DQIR01229397">
    <property type="protein sequence ID" value="HDB84874.1"/>
    <property type="molecule type" value="Transcribed_RNA"/>
</dbReference>
<keyword evidence="4" id="KW-0812">Transmembrane</keyword>
<evidence type="ECO:0000256" key="3">
    <source>
        <dbReference type="SAM" id="MobiDB-lite"/>
    </source>
</evidence>
<dbReference type="InterPro" id="IPR001611">
    <property type="entry name" value="Leu-rich_rpt"/>
</dbReference>
<dbReference type="PROSITE" id="PS51450">
    <property type="entry name" value="LRR"/>
    <property type="match status" value="1"/>
</dbReference>
<dbReference type="Gene3D" id="3.80.10.10">
    <property type="entry name" value="Ribonuclease Inhibitor"/>
    <property type="match status" value="1"/>
</dbReference>
<feature type="compositionally biased region" description="Basic and acidic residues" evidence="3">
    <location>
        <begin position="1810"/>
        <end position="1820"/>
    </location>
</feature>
<feature type="domain" description="Leucine-rich repeat-containing protein 37 N-terminal" evidence="7">
    <location>
        <begin position="352"/>
        <end position="446"/>
    </location>
</feature>
<feature type="compositionally biased region" description="Polar residues" evidence="3">
    <location>
        <begin position="505"/>
        <end position="518"/>
    </location>
</feature>
<feature type="compositionally biased region" description="Basic and acidic residues" evidence="3">
    <location>
        <begin position="935"/>
        <end position="946"/>
    </location>
</feature>